<feature type="compositionally biased region" description="Basic and acidic residues" evidence="1">
    <location>
        <begin position="47"/>
        <end position="71"/>
    </location>
</feature>
<evidence type="ECO:0000313" key="2">
    <source>
        <dbReference type="EMBL" id="ETS04889.1"/>
    </source>
</evidence>
<sequence length="225" mass="25895">MSRYRDSYDYGDDEYRYSSCDARPLRRYPKLARGTDKEQPRAAVRPEGVREIDYHDRPAGRQYDDYGERSKHKEARHRREGRPSRQRVRSFHNENDVEYRRRGDHHRSQANTRTRSEHGLVEAATAGLAAGVTEAMRARHDPNRTRRAVTAAVTAAAVDALASNGDKRKRGRHLVESAVSGLLVDRIFGIENQMLRIQSNPDYESSYNVQRLRGTSWAFTFATDC</sequence>
<protein>
    <submittedName>
        <fullName evidence="2">Uncharacterized protein</fullName>
    </submittedName>
</protein>
<dbReference type="HOGENOM" id="CLU_1349235_0_0_1"/>
<feature type="compositionally biased region" description="Basic and acidic residues" evidence="1">
    <location>
        <begin position="1"/>
        <end position="16"/>
    </location>
</feature>
<feature type="compositionally biased region" description="Basic residues" evidence="1">
    <location>
        <begin position="72"/>
        <end position="90"/>
    </location>
</feature>
<dbReference type="EMBL" id="KI911141">
    <property type="protein sequence ID" value="ETS04889.1"/>
    <property type="molecule type" value="Genomic_DNA"/>
</dbReference>
<dbReference type="AlphaFoldDB" id="A0A024SH70"/>
<name>A0A024SH70_HYPJR</name>
<dbReference type="KEGG" id="trr:M419DRAFT_33645"/>
<accession>A0A024SH70</accession>
<evidence type="ECO:0000256" key="1">
    <source>
        <dbReference type="SAM" id="MobiDB-lite"/>
    </source>
</evidence>
<dbReference type="Proteomes" id="UP000024376">
    <property type="component" value="Unassembled WGS sequence"/>
</dbReference>
<feature type="region of interest" description="Disordered" evidence="1">
    <location>
        <begin position="1"/>
        <end position="116"/>
    </location>
</feature>
<gene>
    <name evidence="2" type="ORF">M419DRAFT_33645</name>
</gene>
<reference evidence="3" key="1">
    <citation type="journal article" date="2013" name="Ind. Biotechnol.">
        <title>Comparative genomics analysis of Trichoderma reesei strains.</title>
        <authorList>
            <person name="Koike H."/>
            <person name="Aerts A."/>
            <person name="LaButti K."/>
            <person name="Grigoriev I.V."/>
            <person name="Baker S.E."/>
        </authorList>
    </citation>
    <scope>NUCLEOTIDE SEQUENCE [LARGE SCALE GENOMIC DNA]</scope>
    <source>
        <strain evidence="3">ATCC 56765 / BCRC 32924 / NRRL 11460 / Rut C-30</strain>
    </source>
</reference>
<dbReference type="OrthoDB" id="4900471at2759"/>
<proteinExistence type="predicted"/>
<organism evidence="2 3">
    <name type="scientific">Hypocrea jecorina (strain ATCC 56765 / BCRC 32924 / NRRL 11460 / Rut C-30)</name>
    <name type="common">Trichoderma reesei</name>
    <dbReference type="NCBI Taxonomy" id="1344414"/>
    <lineage>
        <taxon>Eukaryota</taxon>
        <taxon>Fungi</taxon>
        <taxon>Dikarya</taxon>
        <taxon>Ascomycota</taxon>
        <taxon>Pezizomycotina</taxon>
        <taxon>Sordariomycetes</taxon>
        <taxon>Hypocreomycetidae</taxon>
        <taxon>Hypocreales</taxon>
        <taxon>Hypocreaceae</taxon>
        <taxon>Trichoderma</taxon>
    </lineage>
</organism>
<feature type="compositionally biased region" description="Basic and acidic residues" evidence="1">
    <location>
        <begin position="91"/>
        <end position="101"/>
    </location>
</feature>
<evidence type="ECO:0000313" key="3">
    <source>
        <dbReference type="Proteomes" id="UP000024376"/>
    </source>
</evidence>